<dbReference type="InterPro" id="IPR000504">
    <property type="entry name" value="RRM_dom"/>
</dbReference>
<dbReference type="PANTHER" id="PTHR48024:SF56">
    <property type="entry name" value="HETEROGENEOUS NUCLEAR RIBONUCLEOPROTEIN A0"/>
    <property type="match status" value="1"/>
</dbReference>
<keyword evidence="2" id="KW-0175">Coiled coil</keyword>
<dbReference type="Proteomes" id="UP000189703">
    <property type="component" value="Unplaced"/>
</dbReference>
<evidence type="ECO:0000313" key="5">
    <source>
        <dbReference type="RefSeq" id="XP_010249934.1"/>
    </source>
</evidence>
<dbReference type="SMART" id="SM00360">
    <property type="entry name" value="RRM"/>
    <property type="match status" value="1"/>
</dbReference>
<dbReference type="AlphaFoldDB" id="A0A1U7ZEW6"/>
<dbReference type="RefSeq" id="XP_010249934.1">
    <property type="nucleotide sequence ID" value="XM_010251632.2"/>
</dbReference>
<dbReference type="GeneID" id="104592324"/>
<dbReference type="CDD" id="cd00590">
    <property type="entry name" value="RRM_SF"/>
    <property type="match status" value="1"/>
</dbReference>
<dbReference type="OrthoDB" id="272703at2759"/>
<reference evidence="5" key="1">
    <citation type="submission" date="2025-08" db="UniProtKB">
        <authorList>
            <consortium name="RefSeq"/>
        </authorList>
    </citation>
    <scope>IDENTIFICATION</scope>
</reference>
<name>A0A1U7ZEW6_NELNU</name>
<evidence type="ECO:0000256" key="1">
    <source>
        <dbReference type="ARBA" id="ARBA00022884"/>
    </source>
</evidence>
<dbReference type="FunCoup" id="A0A1U7ZEW6">
    <property type="interactions" value="984"/>
</dbReference>
<accession>A0A1U7ZEW6</accession>
<dbReference type="FunFam" id="3.30.70.330:FF:000539">
    <property type="entry name" value="RNA-binding (RRM/RBD/RNP motifs) family protein"/>
    <property type="match status" value="1"/>
</dbReference>
<feature type="region of interest" description="Disordered" evidence="3">
    <location>
        <begin position="146"/>
        <end position="229"/>
    </location>
</feature>
<dbReference type="PANTHER" id="PTHR48024">
    <property type="entry name" value="GEO13361P1-RELATED"/>
    <property type="match status" value="1"/>
</dbReference>
<feature type="compositionally biased region" description="Basic and acidic residues" evidence="3">
    <location>
        <begin position="146"/>
        <end position="215"/>
    </location>
</feature>
<dbReference type="OMA" id="REWEYEN"/>
<protein>
    <submittedName>
        <fullName evidence="5">Zinc finger CCCH domain-containing protein 25-like isoform X1</fullName>
    </submittedName>
</protein>
<evidence type="ECO:0000256" key="3">
    <source>
        <dbReference type="SAM" id="MobiDB-lite"/>
    </source>
</evidence>
<keyword evidence="1" id="KW-0694">RNA-binding</keyword>
<dbReference type="eggNOG" id="KOG0118">
    <property type="taxonomic scope" value="Eukaryota"/>
</dbReference>
<dbReference type="Pfam" id="PF00076">
    <property type="entry name" value="RRM_1"/>
    <property type="match status" value="1"/>
</dbReference>
<feature type="coiled-coil region" evidence="2">
    <location>
        <begin position="240"/>
        <end position="281"/>
    </location>
</feature>
<dbReference type="InterPro" id="IPR012677">
    <property type="entry name" value="Nucleotide-bd_a/b_plait_sf"/>
</dbReference>
<evidence type="ECO:0000256" key="2">
    <source>
        <dbReference type="SAM" id="Coils"/>
    </source>
</evidence>
<evidence type="ECO:0000313" key="4">
    <source>
        <dbReference type="Proteomes" id="UP000189703"/>
    </source>
</evidence>
<dbReference type="KEGG" id="nnu:104592324"/>
<dbReference type="GO" id="GO:0003723">
    <property type="term" value="F:RNA binding"/>
    <property type="evidence" value="ECO:0007669"/>
    <property type="project" value="UniProtKB-UniRule"/>
</dbReference>
<sequence>MTIDDDNSIYVGGLPYDCTEESIRRVFDLYGAVVAVKIINDREAGGKCYAFVTFTNPRSAIGAINDMDGRTIGGRVVRVNEVRTRGARPNFNRESFRHNSERVLDLDKGRDQCRFYDNDRDHYYDRNHYHDRDNDRSRVRGWEREREYEHGRDHGRAKDCLLDQDRGRSKEENEQEHDRTRDHDWERNHSLDWEKDTDMGNNDRDKSRDKDKDQQSKNQTGSHITDQHRKELLSNSSDYYNQIKEQLDISIQRREELQKEISQLEENLEGKKQFVLDLQKKSWKLEEALATAKKLSSYQQMQLTKLHRCFLQVKDYSERLKSSEQELQSLVDMVIVEADADDVGGMRDGSIYANGRA</sequence>
<dbReference type="STRING" id="4432.A0A1U7ZEW6"/>
<proteinExistence type="predicted"/>
<dbReference type="SUPFAM" id="SSF54928">
    <property type="entry name" value="RNA-binding domain, RBD"/>
    <property type="match status" value="1"/>
</dbReference>
<dbReference type="PROSITE" id="PS50102">
    <property type="entry name" value="RRM"/>
    <property type="match status" value="1"/>
</dbReference>
<organism evidence="4 5">
    <name type="scientific">Nelumbo nucifera</name>
    <name type="common">Sacred lotus</name>
    <dbReference type="NCBI Taxonomy" id="4432"/>
    <lineage>
        <taxon>Eukaryota</taxon>
        <taxon>Viridiplantae</taxon>
        <taxon>Streptophyta</taxon>
        <taxon>Embryophyta</taxon>
        <taxon>Tracheophyta</taxon>
        <taxon>Spermatophyta</taxon>
        <taxon>Magnoliopsida</taxon>
        <taxon>Proteales</taxon>
        <taxon>Nelumbonaceae</taxon>
        <taxon>Nelumbo</taxon>
    </lineage>
</organism>
<dbReference type="InterPro" id="IPR050886">
    <property type="entry name" value="RNA-binding_reg"/>
</dbReference>
<dbReference type="Gene3D" id="3.30.70.330">
    <property type="match status" value="1"/>
</dbReference>
<dbReference type="InterPro" id="IPR035979">
    <property type="entry name" value="RBD_domain_sf"/>
</dbReference>
<keyword evidence="4" id="KW-1185">Reference proteome</keyword>
<gene>
    <name evidence="5" type="primary">LOC104592324</name>
</gene>